<feature type="domain" description="SCP" evidence="2">
    <location>
        <begin position="29"/>
        <end position="163"/>
    </location>
</feature>
<reference evidence="4 5" key="1">
    <citation type="journal article" date="2014" name="Nat. Genet.">
        <title>Genome and transcriptome of the porcine whipworm Trichuris suis.</title>
        <authorList>
            <person name="Jex A.R."/>
            <person name="Nejsum P."/>
            <person name="Schwarz E.M."/>
            <person name="Hu L."/>
            <person name="Young N.D."/>
            <person name="Hall R.S."/>
            <person name="Korhonen P.K."/>
            <person name="Liao S."/>
            <person name="Thamsborg S."/>
            <person name="Xia J."/>
            <person name="Xu P."/>
            <person name="Wang S."/>
            <person name="Scheerlinck J.P."/>
            <person name="Hofmann A."/>
            <person name="Sternberg P.W."/>
            <person name="Wang J."/>
            <person name="Gasser R.B."/>
        </authorList>
    </citation>
    <scope>NUCLEOTIDE SEQUENCE [LARGE SCALE GENOMIC DNA]</scope>
    <source>
        <strain evidence="4">DCEP-RM93F</strain>
        <strain evidence="3">DCEP-RM93M</strain>
    </source>
</reference>
<proteinExistence type="predicted"/>
<evidence type="ECO:0000259" key="2">
    <source>
        <dbReference type="SMART" id="SM00198"/>
    </source>
</evidence>
<dbReference type="Pfam" id="PF18885">
    <property type="entry name" value="DUF5648"/>
    <property type="match status" value="1"/>
</dbReference>
<dbReference type="Proteomes" id="UP000030758">
    <property type="component" value="Unassembled WGS sequence"/>
</dbReference>
<evidence type="ECO:0000313" key="3">
    <source>
        <dbReference type="EMBL" id="KFD53084.1"/>
    </source>
</evidence>
<dbReference type="EMBL" id="KL363220">
    <property type="protein sequence ID" value="KFD53084.1"/>
    <property type="molecule type" value="Genomic_DNA"/>
</dbReference>
<accession>A0A085MW33</accession>
<dbReference type="InterPro" id="IPR043708">
    <property type="entry name" value="DUF5648"/>
</dbReference>
<organism evidence="4">
    <name type="scientific">Trichuris suis</name>
    <name type="common">pig whipworm</name>
    <dbReference type="NCBI Taxonomy" id="68888"/>
    <lineage>
        <taxon>Eukaryota</taxon>
        <taxon>Metazoa</taxon>
        <taxon>Ecdysozoa</taxon>
        <taxon>Nematoda</taxon>
        <taxon>Enoplea</taxon>
        <taxon>Dorylaimia</taxon>
        <taxon>Trichinellida</taxon>
        <taxon>Trichuridae</taxon>
        <taxon>Trichuris</taxon>
    </lineage>
</organism>
<evidence type="ECO:0000256" key="1">
    <source>
        <dbReference type="SAM" id="SignalP"/>
    </source>
</evidence>
<protein>
    <recommendedName>
        <fullName evidence="2">SCP domain-containing protein</fullName>
    </recommendedName>
</protein>
<dbReference type="InterPro" id="IPR014044">
    <property type="entry name" value="CAP_dom"/>
</dbReference>
<dbReference type="SMART" id="SM00198">
    <property type="entry name" value="SCP"/>
    <property type="match status" value="1"/>
</dbReference>
<name>A0A085MW33_9BILA</name>
<dbReference type="SUPFAM" id="SSF55797">
    <property type="entry name" value="PR-1-like"/>
    <property type="match status" value="1"/>
</dbReference>
<dbReference type="Proteomes" id="UP000030764">
    <property type="component" value="Unassembled WGS sequence"/>
</dbReference>
<evidence type="ECO:0000313" key="5">
    <source>
        <dbReference type="Proteomes" id="UP000030764"/>
    </source>
</evidence>
<evidence type="ECO:0000313" key="4">
    <source>
        <dbReference type="EMBL" id="KFD61429.1"/>
    </source>
</evidence>
<dbReference type="AlphaFoldDB" id="A0A085MW33"/>
<sequence length="360" mass="39991">MHFAFFVLLLLDVTSSFGRKGNPIELTDNDRQQFLVRLNKFRSNHDSSNMECLTEWNSKMEKKATIAAAQSCSTTYADDSYGSAVVYANKLLKSVAEYVKEIEELKHVYDVDNNVCNNPIEESTCNTYKQFAWWKGGQFACAVSACIDSSSATPTTVVACLFEHKADKSVRPYSNFGQACSFCSSGFTCTNKLCCKSSHTQGCASKPTNLVAVRKLAMIPLMATVLTTDAEEANKLLSRGYVDMGVFGYVSDVEDPKCPQLKKLVEMVTPRNQTNRIYVVDELQMAAYGRKGFQIKSVIGYAVEKEGLCSSDSHAYHFETSPNGNYFTSSDVEAELIISKHGPYAAYKYLSKQFALWKSG</sequence>
<keyword evidence="1" id="KW-0732">Signal</keyword>
<dbReference type="InterPro" id="IPR035940">
    <property type="entry name" value="CAP_sf"/>
</dbReference>
<feature type="signal peptide" evidence="1">
    <location>
        <begin position="1"/>
        <end position="18"/>
    </location>
</feature>
<gene>
    <name evidence="3" type="ORF">M513_05998</name>
    <name evidence="4" type="ORF">M514_05998</name>
</gene>
<dbReference type="EMBL" id="KL367623">
    <property type="protein sequence ID" value="KFD61429.1"/>
    <property type="molecule type" value="Genomic_DNA"/>
</dbReference>
<dbReference type="Gene3D" id="3.40.33.10">
    <property type="entry name" value="CAP"/>
    <property type="match status" value="1"/>
</dbReference>
<feature type="chain" id="PRO_5007379372" description="SCP domain-containing protein" evidence="1">
    <location>
        <begin position="19"/>
        <end position="360"/>
    </location>
</feature>
<keyword evidence="5" id="KW-1185">Reference proteome</keyword>